<comment type="cofactor">
    <cofactor evidence="1">
        <name>pyridoxal 5'-phosphate</name>
        <dbReference type="ChEBI" id="CHEBI:597326"/>
    </cofactor>
</comment>
<evidence type="ECO:0000256" key="1">
    <source>
        <dbReference type="ARBA" id="ARBA00001933"/>
    </source>
</evidence>
<evidence type="ECO:0000313" key="11">
    <source>
        <dbReference type="Ensembl" id="ENSANIP00000010487.1"/>
    </source>
</evidence>
<dbReference type="Gene3D" id="1.10.287.1970">
    <property type="match status" value="1"/>
</dbReference>
<feature type="region of interest" description="Disordered" evidence="10">
    <location>
        <begin position="125"/>
        <end position="165"/>
    </location>
</feature>
<dbReference type="Proteomes" id="UP000694541">
    <property type="component" value="Unplaced"/>
</dbReference>
<dbReference type="PANTHER" id="PTHR11751:SF308">
    <property type="entry name" value="ALANINE AMINOTRANSFERASE 1"/>
    <property type="match status" value="1"/>
</dbReference>
<dbReference type="EC" id="2.6.1.2" evidence="8"/>
<organism evidence="11 12">
    <name type="scientific">Accipiter nisus</name>
    <name type="common">Eurasian sparrowhawk</name>
    <dbReference type="NCBI Taxonomy" id="211598"/>
    <lineage>
        <taxon>Eukaryota</taxon>
        <taxon>Metazoa</taxon>
        <taxon>Chordata</taxon>
        <taxon>Craniata</taxon>
        <taxon>Vertebrata</taxon>
        <taxon>Euteleostomi</taxon>
        <taxon>Archelosauria</taxon>
        <taxon>Archosauria</taxon>
        <taxon>Dinosauria</taxon>
        <taxon>Saurischia</taxon>
        <taxon>Theropoda</taxon>
        <taxon>Coelurosauria</taxon>
        <taxon>Aves</taxon>
        <taxon>Neognathae</taxon>
        <taxon>Neoaves</taxon>
        <taxon>Telluraves</taxon>
        <taxon>Accipitrimorphae</taxon>
        <taxon>Accipitriformes</taxon>
        <taxon>Accipitridae</taxon>
        <taxon>Accipitrinae</taxon>
        <taxon>Accipiter</taxon>
    </lineage>
</organism>
<feature type="region of interest" description="Disordered" evidence="10">
    <location>
        <begin position="1"/>
        <end position="50"/>
    </location>
</feature>
<dbReference type="InterPro" id="IPR045088">
    <property type="entry name" value="ALAT1/2-like"/>
</dbReference>
<feature type="compositionally biased region" description="Pro residues" evidence="10">
    <location>
        <begin position="137"/>
        <end position="148"/>
    </location>
</feature>
<dbReference type="Ensembl" id="ENSANIT00000010857.1">
    <property type="protein sequence ID" value="ENSANIP00000010487.1"/>
    <property type="gene ID" value="ENSANIG00000007105.1"/>
</dbReference>
<evidence type="ECO:0000256" key="9">
    <source>
        <dbReference type="ARBA" id="ARBA00047412"/>
    </source>
</evidence>
<proteinExistence type="inferred from homology"/>
<feature type="compositionally biased region" description="Low complexity" evidence="10">
    <location>
        <begin position="12"/>
        <end position="21"/>
    </location>
</feature>
<dbReference type="InterPro" id="IPR015422">
    <property type="entry name" value="PyrdxlP-dep_Trfase_small"/>
</dbReference>
<evidence type="ECO:0000256" key="10">
    <source>
        <dbReference type="SAM" id="MobiDB-lite"/>
    </source>
</evidence>
<dbReference type="AlphaFoldDB" id="A0A8B9MNI4"/>
<feature type="compositionally biased region" description="Gly residues" evidence="10">
    <location>
        <begin position="22"/>
        <end position="43"/>
    </location>
</feature>
<accession>A0A8B9MNI4</accession>
<reference evidence="11" key="2">
    <citation type="submission" date="2025-09" db="UniProtKB">
        <authorList>
            <consortium name="Ensembl"/>
        </authorList>
    </citation>
    <scope>IDENTIFICATION</scope>
</reference>
<keyword evidence="5" id="KW-0663">Pyridoxal phosphate</keyword>
<reference evidence="11" key="1">
    <citation type="submission" date="2025-08" db="UniProtKB">
        <authorList>
            <consortium name="Ensembl"/>
        </authorList>
    </citation>
    <scope>IDENTIFICATION</scope>
</reference>
<comment type="pathway">
    <text evidence="6">Amino-acid degradation; L-alanine degradation via transaminase pathway; pyruvate from L-alanine: step 1/1.</text>
</comment>
<evidence type="ECO:0000256" key="4">
    <source>
        <dbReference type="ARBA" id="ARBA00022679"/>
    </source>
</evidence>
<keyword evidence="12" id="KW-1185">Reference proteome</keyword>
<sequence length="165" mass="17197">MLRALRPRRLPTGRAMAAATGSGSGTSSGISGTSGSGPGGGRGPVLTPATMNPAVRRVEYAVRGPIVTRALQLESDLRQGVPKPFTEVIKANIGDAQAMGQKPITFLRQVSALCLYPALLAEPSIPEDAKDRARRPIPCPCPRRPVPTPTSSCPINGPTPTPSRP</sequence>
<comment type="subunit">
    <text evidence="2">Homodimer.</text>
</comment>
<evidence type="ECO:0000256" key="6">
    <source>
        <dbReference type="ARBA" id="ARBA00025708"/>
    </source>
</evidence>
<name>A0A8B9MNI4_9AVES</name>
<comment type="catalytic activity">
    <reaction evidence="9">
        <text>L-alanine + 2-oxoglutarate = pyruvate + L-glutamate</text>
        <dbReference type="Rhea" id="RHEA:19453"/>
        <dbReference type="ChEBI" id="CHEBI:15361"/>
        <dbReference type="ChEBI" id="CHEBI:16810"/>
        <dbReference type="ChEBI" id="CHEBI:29985"/>
        <dbReference type="ChEBI" id="CHEBI:57972"/>
        <dbReference type="EC" id="2.6.1.2"/>
    </reaction>
</comment>
<comment type="similarity">
    <text evidence="7">Belongs to the class-I pyridoxal-phosphate-dependent aminotransferase family. Alanine aminotransferase subfamily.</text>
</comment>
<protein>
    <recommendedName>
        <fullName evidence="8">alanine transaminase</fullName>
        <ecNumber evidence="8">2.6.1.2</ecNumber>
    </recommendedName>
</protein>
<keyword evidence="4" id="KW-0808">Transferase</keyword>
<keyword evidence="3" id="KW-0032">Aminotransferase</keyword>
<evidence type="ECO:0000256" key="2">
    <source>
        <dbReference type="ARBA" id="ARBA00011738"/>
    </source>
</evidence>
<dbReference type="FunFam" id="1.10.287.1970:FF:000001">
    <property type="entry name" value="Alanine aminotransferase 2"/>
    <property type="match status" value="1"/>
</dbReference>
<dbReference type="Gene3D" id="3.90.1150.10">
    <property type="entry name" value="Aspartate Aminotransferase, domain 1"/>
    <property type="match status" value="1"/>
</dbReference>
<evidence type="ECO:0000256" key="5">
    <source>
        <dbReference type="ARBA" id="ARBA00022898"/>
    </source>
</evidence>
<dbReference type="GO" id="GO:0004021">
    <property type="term" value="F:L-alanine:2-oxoglutarate aminotransferase activity"/>
    <property type="evidence" value="ECO:0007669"/>
    <property type="project" value="UniProtKB-EC"/>
</dbReference>
<feature type="compositionally biased region" description="Basic residues" evidence="10">
    <location>
        <begin position="1"/>
        <end position="11"/>
    </location>
</feature>
<evidence type="ECO:0000256" key="8">
    <source>
        <dbReference type="ARBA" id="ARBA00026106"/>
    </source>
</evidence>
<evidence type="ECO:0000256" key="3">
    <source>
        <dbReference type="ARBA" id="ARBA00022576"/>
    </source>
</evidence>
<evidence type="ECO:0000256" key="7">
    <source>
        <dbReference type="ARBA" id="ARBA00025785"/>
    </source>
</evidence>
<evidence type="ECO:0000313" key="12">
    <source>
        <dbReference type="Proteomes" id="UP000694541"/>
    </source>
</evidence>
<dbReference type="PANTHER" id="PTHR11751">
    <property type="entry name" value="ALANINE AMINOTRANSFERASE"/>
    <property type="match status" value="1"/>
</dbReference>